<dbReference type="AlphaFoldDB" id="A0A4P2R3W2"/>
<name>A0A4P2R3W2_SORCE</name>
<evidence type="ECO:0000313" key="3">
    <source>
        <dbReference type="Proteomes" id="UP000295497"/>
    </source>
</evidence>
<proteinExistence type="predicted"/>
<accession>A0A4P2R3W2</accession>
<organism evidence="2 3">
    <name type="scientific">Sorangium cellulosum</name>
    <name type="common">Polyangium cellulosum</name>
    <dbReference type="NCBI Taxonomy" id="56"/>
    <lineage>
        <taxon>Bacteria</taxon>
        <taxon>Pseudomonadati</taxon>
        <taxon>Myxococcota</taxon>
        <taxon>Polyangia</taxon>
        <taxon>Polyangiales</taxon>
        <taxon>Polyangiaceae</taxon>
        <taxon>Sorangium</taxon>
    </lineage>
</organism>
<keyword evidence="1" id="KW-0175">Coiled coil</keyword>
<dbReference type="RefSeq" id="WP_129579944.1">
    <property type="nucleotide sequence ID" value="NZ_CP012672.1"/>
</dbReference>
<evidence type="ECO:0000256" key="1">
    <source>
        <dbReference type="SAM" id="Coils"/>
    </source>
</evidence>
<dbReference type="EMBL" id="CP012672">
    <property type="protein sequence ID" value="AUX37291.1"/>
    <property type="molecule type" value="Genomic_DNA"/>
</dbReference>
<reference evidence="2 3" key="1">
    <citation type="submission" date="2015-09" db="EMBL/GenBank/DDBJ databases">
        <title>Sorangium comparison.</title>
        <authorList>
            <person name="Zaburannyi N."/>
            <person name="Bunk B."/>
            <person name="Overmann J."/>
            <person name="Mueller R."/>
        </authorList>
    </citation>
    <scope>NUCLEOTIDE SEQUENCE [LARGE SCALE GENOMIC DNA]</scope>
    <source>
        <strain evidence="2 3">So ce836</strain>
    </source>
</reference>
<feature type="coiled-coil region" evidence="1">
    <location>
        <begin position="230"/>
        <end position="295"/>
    </location>
</feature>
<evidence type="ECO:0000313" key="2">
    <source>
        <dbReference type="EMBL" id="AUX37291.1"/>
    </source>
</evidence>
<gene>
    <name evidence="2" type="ORF">SOCE836_095130</name>
</gene>
<protein>
    <submittedName>
        <fullName evidence="2">Uncharacterized protein</fullName>
    </submittedName>
</protein>
<sequence>MPAPIIEQDASLESVLEQNTHTLTWLLAYPFTQGLAAPFQAQQERWMAVDRQEILLWMDILKATTQVSVADEALDALVDAIANTILAEAGNDRSAPLYTLYFGNQRPSDLKRPVLGGQLETMRAWLPSLTGGSQALRALGEQLAAAIQKADAATAALAAAKQKNREFRTVGERKAFIDAQNALRKSTYGALSEMPHKHPDKRLPNTFADLFFKRLPRRKTAAEEPEPATAAELTAKIAEVEQQLAALKTRYTEVLAAEEVSAREKAQREADAAALAEAEKAAEALAARVTALRAKLGR</sequence>
<dbReference type="Proteomes" id="UP000295497">
    <property type="component" value="Chromosome"/>
</dbReference>